<reference evidence="2" key="1">
    <citation type="submission" date="2019-04" db="EMBL/GenBank/DDBJ databases">
        <title>Evolution of Biomass-Degrading Anaerobic Consortia Revealed by Metagenomics.</title>
        <authorList>
            <person name="Peng X."/>
        </authorList>
    </citation>
    <scope>NUCLEOTIDE SEQUENCE</scope>
    <source>
        <strain evidence="2">SIG551</strain>
    </source>
</reference>
<dbReference type="Proteomes" id="UP000754750">
    <property type="component" value="Unassembled WGS sequence"/>
</dbReference>
<proteinExistence type="predicted"/>
<feature type="domain" description="AAA+ ATPase" evidence="1">
    <location>
        <begin position="27"/>
        <end position="201"/>
    </location>
</feature>
<evidence type="ECO:0000313" key="3">
    <source>
        <dbReference type="Proteomes" id="UP000754750"/>
    </source>
</evidence>
<dbReference type="Gene3D" id="3.40.50.300">
    <property type="entry name" value="P-loop containing nucleotide triphosphate hydrolases"/>
    <property type="match status" value="1"/>
</dbReference>
<accession>A0A928KSQ2</accession>
<gene>
    <name evidence="2" type="ORF">E7512_01350</name>
</gene>
<protein>
    <submittedName>
        <fullName evidence="2">AAA family ATPase</fullName>
    </submittedName>
</protein>
<dbReference type="InterPro" id="IPR027417">
    <property type="entry name" value="P-loop_NTPase"/>
</dbReference>
<dbReference type="AlphaFoldDB" id="A0A928KSQ2"/>
<dbReference type="PANTHER" id="PTHR32472">
    <property type="entry name" value="DNA REPAIR PROTEIN RADA"/>
    <property type="match status" value="1"/>
</dbReference>
<dbReference type="GO" id="GO:0000725">
    <property type="term" value="P:recombinational repair"/>
    <property type="evidence" value="ECO:0007669"/>
    <property type="project" value="TreeGrafter"/>
</dbReference>
<dbReference type="SMART" id="SM00382">
    <property type="entry name" value="AAA"/>
    <property type="match status" value="1"/>
</dbReference>
<name>A0A928KSQ2_9FIRM</name>
<dbReference type="EMBL" id="SVNY01000001">
    <property type="protein sequence ID" value="MBE6832226.1"/>
    <property type="molecule type" value="Genomic_DNA"/>
</dbReference>
<evidence type="ECO:0000259" key="1">
    <source>
        <dbReference type="SMART" id="SM00382"/>
    </source>
</evidence>
<sequence>MSELQLINMSDVEATAVQWLWYPYIPFGKLTIMQGDPGEGKTHLILAIAALLTNGKALPGAEPIQPANVIYQTAEDGLSDTIKPRLELVGADCNRILVIDESKEMLSLSDERIREAIQKTDAKLLILDPLQAYLGANVDMHRANEIRPVFHKLGQVAEETSCAVVIIGHMNKGGTKSGYRGLGSIDITAAARSVLVVGKSPQDPNIRIMAHSKSNLAPAGKSIAFELGNDFRFLGTSSITVDELLGFEPVRRNVLEEAKALIVTMLSHGKQESRLISQAAQQRNISERTLKTAKKELGILSVRERDKWYSVLPPKGKSAK</sequence>
<dbReference type="PANTHER" id="PTHR32472:SF10">
    <property type="entry name" value="DNA REPAIR PROTEIN RADA-LIKE PROTEIN"/>
    <property type="match status" value="1"/>
</dbReference>
<organism evidence="2 3">
    <name type="scientific">Faecalispora sporosphaeroides</name>
    <dbReference type="NCBI Taxonomy" id="1549"/>
    <lineage>
        <taxon>Bacteria</taxon>
        <taxon>Bacillati</taxon>
        <taxon>Bacillota</taxon>
        <taxon>Clostridia</taxon>
        <taxon>Eubacteriales</taxon>
        <taxon>Oscillospiraceae</taxon>
        <taxon>Faecalispora</taxon>
    </lineage>
</organism>
<dbReference type="Pfam" id="PF13481">
    <property type="entry name" value="AAA_25"/>
    <property type="match status" value="1"/>
</dbReference>
<dbReference type="InterPro" id="IPR003593">
    <property type="entry name" value="AAA+_ATPase"/>
</dbReference>
<comment type="caution">
    <text evidence="2">The sequence shown here is derived from an EMBL/GenBank/DDBJ whole genome shotgun (WGS) entry which is preliminary data.</text>
</comment>
<dbReference type="SUPFAM" id="SSF52540">
    <property type="entry name" value="P-loop containing nucleoside triphosphate hydrolases"/>
    <property type="match status" value="1"/>
</dbReference>
<evidence type="ECO:0000313" key="2">
    <source>
        <dbReference type="EMBL" id="MBE6832226.1"/>
    </source>
</evidence>
<dbReference type="RefSeq" id="WP_326839765.1">
    <property type="nucleotide sequence ID" value="NZ_SVNY01000001.1"/>
</dbReference>